<organism evidence="1 2">
    <name type="scientific">Suillus luteus UH-Slu-Lm8-n1</name>
    <dbReference type="NCBI Taxonomy" id="930992"/>
    <lineage>
        <taxon>Eukaryota</taxon>
        <taxon>Fungi</taxon>
        <taxon>Dikarya</taxon>
        <taxon>Basidiomycota</taxon>
        <taxon>Agaricomycotina</taxon>
        <taxon>Agaricomycetes</taxon>
        <taxon>Agaricomycetidae</taxon>
        <taxon>Boletales</taxon>
        <taxon>Suillineae</taxon>
        <taxon>Suillaceae</taxon>
        <taxon>Suillus</taxon>
    </lineage>
</organism>
<dbReference type="Proteomes" id="UP000054485">
    <property type="component" value="Unassembled WGS sequence"/>
</dbReference>
<dbReference type="AlphaFoldDB" id="A0A0D0ATN6"/>
<proteinExistence type="predicted"/>
<dbReference type="HOGENOM" id="CLU_2378572_0_0_1"/>
<feature type="non-terminal residue" evidence="1">
    <location>
        <position position="1"/>
    </location>
</feature>
<gene>
    <name evidence="1" type="ORF">CY34DRAFT_92413</name>
</gene>
<name>A0A0D0ATN6_9AGAM</name>
<evidence type="ECO:0000313" key="1">
    <source>
        <dbReference type="EMBL" id="KIK37637.1"/>
    </source>
</evidence>
<evidence type="ECO:0000313" key="2">
    <source>
        <dbReference type="Proteomes" id="UP000054485"/>
    </source>
</evidence>
<dbReference type="OrthoDB" id="3255824at2759"/>
<dbReference type="InParanoid" id="A0A0D0ATN6"/>
<accession>A0A0D0ATN6</accession>
<keyword evidence="2" id="KW-1185">Reference proteome</keyword>
<sequence>HNQSFLVRSDNAGIVAVTNKGRSRSAATNTVLKQIFALQAQHSVRIHMEYVSSRENIADALSCGDVAAFLSGFPLAAQQVSFPLPDNLIGKLISL</sequence>
<protein>
    <submittedName>
        <fullName evidence="1">Uncharacterized protein</fullName>
    </submittedName>
</protein>
<reference evidence="1 2" key="1">
    <citation type="submission" date="2014-04" db="EMBL/GenBank/DDBJ databases">
        <authorList>
            <consortium name="DOE Joint Genome Institute"/>
            <person name="Kuo A."/>
            <person name="Ruytinx J."/>
            <person name="Rineau F."/>
            <person name="Colpaert J."/>
            <person name="Kohler A."/>
            <person name="Nagy L.G."/>
            <person name="Floudas D."/>
            <person name="Copeland A."/>
            <person name="Barry K.W."/>
            <person name="Cichocki N."/>
            <person name="Veneault-Fourrey C."/>
            <person name="LaButti K."/>
            <person name="Lindquist E.A."/>
            <person name="Lipzen A."/>
            <person name="Lundell T."/>
            <person name="Morin E."/>
            <person name="Murat C."/>
            <person name="Sun H."/>
            <person name="Tunlid A."/>
            <person name="Henrissat B."/>
            <person name="Grigoriev I.V."/>
            <person name="Hibbett D.S."/>
            <person name="Martin F."/>
            <person name="Nordberg H.P."/>
            <person name="Cantor M.N."/>
            <person name="Hua S.X."/>
        </authorList>
    </citation>
    <scope>NUCLEOTIDE SEQUENCE [LARGE SCALE GENOMIC DNA]</scope>
    <source>
        <strain evidence="1 2">UH-Slu-Lm8-n1</strain>
    </source>
</reference>
<reference evidence="2" key="2">
    <citation type="submission" date="2015-01" db="EMBL/GenBank/DDBJ databases">
        <title>Evolutionary Origins and Diversification of the Mycorrhizal Mutualists.</title>
        <authorList>
            <consortium name="DOE Joint Genome Institute"/>
            <consortium name="Mycorrhizal Genomics Consortium"/>
            <person name="Kohler A."/>
            <person name="Kuo A."/>
            <person name="Nagy L.G."/>
            <person name="Floudas D."/>
            <person name="Copeland A."/>
            <person name="Barry K.W."/>
            <person name="Cichocki N."/>
            <person name="Veneault-Fourrey C."/>
            <person name="LaButti K."/>
            <person name="Lindquist E.A."/>
            <person name="Lipzen A."/>
            <person name="Lundell T."/>
            <person name="Morin E."/>
            <person name="Murat C."/>
            <person name="Riley R."/>
            <person name="Ohm R."/>
            <person name="Sun H."/>
            <person name="Tunlid A."/>
            <person name="Henrissat B."/>
            <person name="Grigoriev I.V."/>
            <person name="Hibbett D.S."/>
            <person name="Martin F."/>
        </authorList>
    </citation>
    <scope>NUCLEOTIDE SEQUENCE [LARGE SCALE GENOMIC DNA]</scope>
    <source>
        <strain evidence="2">UH-Slu-Lm8-n1</strain>
    </source>
</reference>
<dbReference type="EMBL" id="KN835439">
    <property type="protein sequence ID" value="KIK37637.1"/>
    <property type="molecule type" value="Genomic_DNA"/>
</dbReference>